<dbReference type="AlphaFoldDB" id="A0A8J2YAN6"/>
<evidence type="ECO:0000256" key="7">
    <source>
        <dbReference type="ARBA" id="ARBA00023136"/>
    </source>
</evidence>
<feature type="transmembrane region" description="Helical" evidence="9">
    <location>
        <begin position="260"/>
        <end position="286"/>
    </location>
</feature>
<dbReference type="Gene3D" id="1.20.1730.10">
    <property type="entry name" value="Sodium/glucose cotransporter"/>
    <property type="match status" value="1"/>
</dbReference>
<dbReference type="InterPro" id="IPR050277">
    <property type="entry name" value="Sodium:Solute_Symporter"/>
</dbReference>
<comment type="caution">
    <text evidence="10">The sequence shown here is derived from an EMBL/GenBank/DDBJ whole genome shotgun (WGS) entry which is preliminary data.</text>
</comment>
<dbReference type="GO" id="GO:0005886">
    <property type="term" value="C:plasma membrane"/>
    <property type="evidence" value="ECO:0007669"/>
    <property type="project" value="TreeGrafter"/>
</dbReference>
<keyword evidence="5 9" id="KW-0812">Transmembrane</keyword>
<dbReference type="Pfam" id="PF00474">
    <property type="entry name" value="SSF"/>
    <property type="match status" value="1"/>
</dbReference>
<dbReference type="PANTHER" id="PTHR48086">
    <property type="entry name" value="SODIUM/PROLINE SYMPORTER-RELATED"/>
    <property type="match status" value="1"/>
</dbReference>
<dbReference type="RefSeq" id="WP_188647584.1">
    <property type="nucleotide sequence ID" value="NZ_BMHQ01000005.1"/>
</dbReference>
<keyword evidence="3" id="KW-0813">Transport</keyword>
<reference evidence="10" key="1">
    <citation type="journal article" date="2014" name="Int. J. Syst. Evol. Microbiol.">
        <title>Complete genome sequence of Corynebacterium casei LMG S-19264T (=DSM 44701T), isolated from a smear-ripened cheese.</title>
        <authorList>
            <consortium name="US DOE Joint Genome Institute (JGI-PGF)"/>
            <person name="Walter F."/>
            <person name="Albersmeier A."/>
            <person name="Kalinowski J."/>
            <person name="Ruckert C."/>
        </authorList>
    </citation>
    <scope>NUCLEOTIDE SEQUENCE</scope>
    <source>
        <strain evidence="10">CGMCC 1.15179</strain>
    </source>
</reference>
<feature type="transmembrane region" description="Helical" evidence="9">
    <location>
        <begin position="306"/>
        <end position="334"/>
    </location>
</feature>
<sequence>MGIIDYAVIGVYFVVLVWVGVYGSKKTASTEDYLVAGRRLNVWMYMACLSAVILGGASTVGTVKLGYQFGISGIWLVVMLGLGTLFLGWFLSKRIARLRIVSISELLEQRFHHHSRLISAAIMVIYTSMVTVTQVIGIGTVLSAILGWDLHLSMIIGGSIVLFYTMKGGMWSVSLTDSIQFVIMTVGIFFILLPLGWSKAGGFSGLSNRLEGSYFDVTAIGWDTIFSFFLLYFLGMMIGQDIWQRLFTAKNENVAKNGTILAGVYSILFAVACTLIGMTAAVLLPGLEDPQLAFPKLATAILPPGVLGIVLAAVISALMSTASGTLLASSTLLVHDIWKRFFRPDLTDQQFLQATRWTTVILGVFILTMAVWIQDVIVALDVAYAFLSGSIFVPVMAAFFWKRATSQGVWLSILVSGAVVLATLILKGITSTDPIIYGIVSSLIILVATSLLGAKPQPAEQGKKSEAI</sequence>
<feature type="transmembrane region" description="Helical" evidence="9">
    <location>
        <begin position="145"/>
        <end position="166"/>
    </location>
</feature>
<dbReference type="GO" id="GO:0022857">
    <property type="term" value="F:transmembrane transporter activity"/>
    <property type="evidence" value="ECO:0007669"/>
    <property type="project" value="InterPro"/>
</dbReference>
<evidence type="ECO:0000256" key="2">
    <source>
        <dbReference type="ARBA" id="ARBA00006434"/>
    </source>
</evidence>
<feature type="transmembrane region" description="Helical" evidence="9">
    <location>
        <begin position="408"/>
        <end position="429"/>
    </location>
</feature>
<evidence type="ECO:0000256" key="6">
    <source>
        <dbReference type="ARBA" id="ARBA00022989"/>
    </source>
</evidence>
<accession>A0A8J2YAN6</accession>
<dbReference type="InterPro" id="IPR038377">
    <property type="entry name" value="Na/Glc_symporter_sf"/>
</dbReference>
<evidence type="ECO:0000256" key="1">
    <source>
        <dbReference type="ARBA" id="ARBA00004141"/>
    </source>
</evidence>
<keyword evidence="11" id="KW-1185">Reference proteome</keyword>
<dbReference type="PROSITE" id="PS50283">
    <property type="entry name" value="NA_SOLUT_SYMP_3"/>
    <property type="match status" value="1"/>
</dbReference>
<name>A0A8J2YAN6_9BACL</name>
<dbReference type="Proteomes" id="UP000625210">
    <property type="component" value="Unassembled WGS sequence"/>
</dbReference>
<keyword evidence="6 9" id="KW-1133">Transmembrane helix</keyword>
<feature type="transmembrane region" description="Helical" evidence="9">
    <location>
        <begin position="435"/>
        <end position="454"/>
    </location>
</feature>
<evidence type="ECO:0000256" key="8">
    <source>
        <dbReference type="RuleBase" id="RU362091"/>
    </source>
</evidence>
<evidence type="ECO:0000256" key="3">
    <source>
        <dbReference type="ARBA" id="ARBA00022448"/>
    </source>
</evidence>
<dbReference type="CDD" id="cd11479">
    <property type="entry name" value="SLC5sbd_u3"/>
    <property type="match status" value="1"/>
</dbReference>
<feature type="transmembrane region" description="Helical" evidence="9">
    <location>
        <begin position="43"/>
        <end position="63"/>
    </location>
</feature>
<feature type="transmembrane region" description="Helical" evidence="9">
    <location>
        <begin position="379"/>
        <end position="401"/>
    </location>
</feature>
<protein>
    <submittedName>
        <fullName evidence="10">3-guanidinopropionate transporter</fullName>
    </submittedName>
</protein>
<dbReference type="EMBL" id="BMHQ01000005">
    <property type="protein sequence ID" value="GGE17054.1"/>
    <property type="molecule type" value="Genomic_DNA"/>
</dbReference>
<feature type="transmembrane region" description="Helical" evidence="9">
    <location>
        <begin position="69"/>
        <end position="91"/>
    </location>
</feature>
<dbReference type="InterPro" id="IPR001734">
    <property type="entry name" value="Na/solute_symporter"/>
</dbReference>
<reference evidence="10" key="2">
    <citation type="submission" date="2020-09" db="EMBL/GenBank/DDBJ databases">
        <authorList>
            <person name="Sun Q."/>
            <person name="Zhou Y."/>
        </authorList>
    </citation>
    <scope>NUCLEOTIDE SEQUENCE</scope>
    <source>
        <strain evidence="10">CGMCC 1.15179</strain>
    </source>
</reference>
<gene>
    <name evidence="10" type="primary">gpuP</name>
    <name evidence="10" type="ORF">GCM10011571_18450</name>
</gene>
<keyword evidence="4" id="KW-1003">Cell membrane</keyword>
<proteinExistence type="inferred from homology"/>
<dbReference type="InterPro" id="IPR018212">
    <property type="entry name" value="Na/solute_symporter_CS"/>
</dbReference>
<feature type="transmembrane region" description="Helical" evidence="9">
    <location>
        <begin position="217"/>
        <end position="239"/>
    </location>
</feature>
<organism evidence="10 11">
    <name type="scientific">Marinithermofilum abyssi</name>
    <dbReference type="NCBI Taxonomy" id="1571185"/>
    <lineage>
        <taxon>Bacteria</taxon>
        <taxon>Bacillati</taxon>
        <taxon>Bacillota</taxon>
        <taxon>Bacilli</taxon>
        <taxon>Bacillales</taxon>
        <taxon>Thermoactinomycetaceae</taxon>
        <taxon>Marinithermofilum</taxon>
    </lineage>
</organism>
<evidence type="ECO:0000256" key="4">
    <source>
        <dbReference type="ARBA" id="ARBA00022475"/>
    </source>
</evidence>
<dbReference type="PROSITE" id="PS00456">
    <property type="entry name" value="NA_SOLUT_SYMP_1"/>
    <property type="match status" value="1"/>
</dbReference>
<evidence type="ECO:0000313" key="10">
    <source>
        <dbReference type="EMBL" id="GGE17054.1"/>
    </source>
</evidence>
<dbReference type="PANTHER" id="PTHR48086:SF7">
    <property type="entry name" value="SODIUM-SOLUTE SYMPORTER-RELATED"/>
    <property type="match status" value="1"/>
</dbReference>
<feature type="transmembrane region" description="Helical" evidence="9">
    <location>
        <begin position="354"/>
        <end position="373"/>
    </location>
</feature>
<dbReference type="GO" id="GO:0046942">
    <property type="term" value="P:carboxylic acid transport"/>
    <property type="evidence" value="ECO:0007669"/>
    <property type="project" value="UniProtKB-ARBA"/>
</dbReference>
<comment type="similarity">
    <text evidence="2 8">Belongs to the sodium:solute symporter (SSF) (TC 2.A.21) family.</text>
</comment>
<comment type="subcellular location">
    <subcellularLocation>
        <location evidence="1">Membrane</location>
        <topology evidence="1">Multi-pass membrane protein</topology>
    </subcellularLocation>
</comment>
<feature type="transmembrane region" description="Helical" evidence="9">
    <location>
        <begin position="6"/>
        <end position="23"/>
    </location>
</feature>
<feature type="transmembrane region" description="Helical" evidence="9">
    <location>
        <begin position="117"/>
        <end position="139"/>
    </location>
</feature>
<evidence type="ECO:0000313" key="11">
    <source>
        <dbReference type="Proteomes" id="UP000625210"/>
    </source>
</evidence>
<keyword evidence="7 9" id="KW-0472">Membrane</keyword>
<evidence type="ECO:0000256" key="5">
    <source>
        <dbReference type="ARBA" id="ARBA00022692"/>
    </source>
</evidence>
<feature type="transmembrane region" description="Helical" evidence="9">
    <location>
        <begin position="178"/>
        <end position="197"/>
    </location>
</feature>
<evidence type="ECO:0000256" key="9">
    <source>
        <dbReference type="SAM" id="Phobius"/>
    </source>
</evidence>